<comment type="cofactor">
    <cofactor evidence="1">
        <name>L-ascorbate</name>
        <dbReference type="ChEBI" id="CHEBI:38290"/>
    </cofactor>
</comment>
<evidence type="ECO:0000313" key="8">
    <source>
        <dbReference type="EMBL" id="GAA0748435.1"/>
    </source>
</evidence>
<keyword evidence="6" id="KW-0408">Iron</keyword>
<dbReference type="Pfam" id="PF13640">
    <property type="entry name" value="2OG-FeII_Oxy_3"/>
    <property type="match status" value="1"/>
</dbReference>
<dbReference type="SMART" id="SM00702">
    <property type="entry name" value="P4Hc"/>
    <property type="match status" value="1"/>
</dbReference>
<evidence type="ECO:0000256" key="4">
    <source>
        <dbReference type="ARBA" id="ARBA00022964"/>
    </source>
</evidence>
<dbReference type="PROSITE" id="PS51471">
    <property type="entry name" value="FE2OG_OXY"/>
    <property type="match status" value="1"/>
</dbReference>
<evidence type="ECO:0000256" key="2">
    <source>
        <dbReference type="ARBA" id="ARBA00022723"/>
    </source>
</evidence>
<sequence>MNVQQTITPELRAWIVAQAQAGCQPADVLNAMRASGWDEQVAMTALEDTLEAHLGRPAVEALQQGISPGAVAAQLAQPQRLPEPALEAGATTLQLPDREVQVLMQMALPRVVVLGGFLSHEECDALVALANPRLSRSETVVNATGGSEVNSARTSDGMFFGRGEHALCARIEQRIADLLRWPVINGEGLQVLRYRPGAQYLPHHDYFDPAQPGAPTILSRGGQRLGTLLMYLNTPERGGATTFPDVGLEVAPIKGNAVFFSYSRPSPTTRTLHGGAPVLAGEKWVATKWLREGEFH</sequence>
<proteinExistence type="predicted"/>
<dbReference type="InterPro" id="IPR044862">
    <property type="entry name" value="Pro_4_hyd_alph_FE2OG_OXY"/>
</dbReference>
<evidence type="ECO:0000313" key="9">
    <source>
        <dbReference type="Proteomes" id="UP001500279"/>
    </source>
</evidence>
<keyword evidence="4" id="KW-0223">Dioxygenase</keyword>
<evidence type="ECO:0000256" key="5">
    <source>
        <dbReference type="ARBA" id="ARBA00023002"/>
    </source>
</evidence>
<keyword evidence="2" id="KW-0479">Metal-binding</keyword>
<dbReference type="InterPro" id="IPR006620">
    <property type="entry name" value="Pro_4_hyd_alph"/>
</dbReference>
<dbReference type="EMBL" id="BAAAEW010000008">
    <property type="protein sequence ID" value="GAA0748435.1"/>
    <property type="molecule type" value="Genomic_DNA"/>
</dbReference>
<evidence type="ECO:0000256" key="3">
    <source>
        <dbReference type="ARBA" id="ARBA00022896"/>
    </source>
</evidence>
<keyword evidence="5" id="KW-0560">Oxidoreductase</keyword>
<gene>
    <name evidence="8" type="ORF">GCM10009107_17930</name>
</gene>
<evidence type="ECO:0000256" key="1">
    <source>
        <dbReference type="ARBA" id="ARBA00001961"/>
    </source>
</evidence>
<dbReference type="Proteomes" id="UP001500279">
    <property type="component" value="Unassembled WGS sequence"/>
</dbReference>
<feature type="domain" description="Fe2OG dioxygenase" evidence="7">
    <location>
        <begin position="185"/>
        <end position="292"/>
    </location>
</feature>
<dbReference type="RefSeq" id="WP_231011325.1">
    <property type="nucleotide sequence ID" value="NZ_BAAAEW010000008.1"/>
</dbReference>
<name>A0ABP3V7B1_9BURK</name>
<organism evidence="8 9">
    <name type="scientific">Ideonella azotifigens</name>
    <dbReference type="NCBI Taxonomy" id="513160"/>
    <lineage>
        <taxon>Bacteria</taxon>
        <taxon>Pseudomonadati</taxon>
        <taxon>Pseudomonadota</taxon>
        <taxon>Betaproteobacteria</taxon>
        <taxon>Burkholderiales</taxon>
        <taxon>Sphaerotilaceae</taxon>
        <taxon>Ideonella</taxon>
    </lineage>
</organism>
<dbReference type="InterPro" id="IPR045054">
    <property type="entry name" value="P4HA-like"/>
</dbReference>
<dbReference type="InterPro" id="IPR005123">
    <property type="entry name" value="Oxoglu/Fe-dep_dioxygenase_dom"/>
</dbReference>
<dbReference type="PANTHER" id="PTHR10869">
    <property type="entry name" value="PROLYL 4-HYDROXYLASE ALPHA SUBUNIT"/>
    <property type="match status" value="1"/>
</dbReference>
<keyword evidence="9" id="KW-1185">Reference proteome</keyword>
<accession>A0ABP3V7B1</accession>
<protein>
    <submittedName>
        <fullName evidence="8">2OG-Fe(II) oxygenase</fullName>
    </submittedName>
</protein>
<evidence type="ECO:0000256" key="6">
    <source>
        <dbReference type="ARBA" id="ARBA00023004"/>
    </source>
</evidence>
<comment type="caution">
    <text evidence="8">The sequence shown here is derived from an EMBL/GenBank/DDBJ whole genome shotgun (WGS) entry which is preliminary data.</text>
</comment>
<dbReference type="Gene3D" id="2.60.120.620">
    <property type="entry name" value="q2cbj1_9rhob like domain"/>
    <property type="match status" value="1"/>
</dbReference>
<reference evidence="9" key="1">
    <citation type="journal article" date="2019" name="Int. J. Syst. Evol. Microbiol.">
        <title>The Global Catalogue of Microorganisms (GCM) 10K type strain sequencing project: providing services to taxonomists for standard genome sequencing and annotation.</title>
        <authorList>
            <consortium name="The Broad Institute Genomics Platform"/>
            <consortium name="The Broad Institute Genome Sequencing Center for Infectious Disease"/>
            <person name="Wu L."/>
            <person name="Ma J."/>
        </authorList>
    </citation>
    <scope>NUCLEOTIDE SEQUENCE [LARGE SCALE GENOMIC DNA]</scope>
    <source>
        <strain evidence="9">JCM 15503</strain>
    </source>
</reference>
<evidence type="ECO:0000259" key="7">
    <source>
        <dbReference type="PROSITE" id="PS51471"/>
    </source>
</evidence>
<keyword evidence="3" id="KW-0847">Vitamin C</keyword>
<dbReference type="PANTHER" id="PTHR10869:SF246">
    <property type="entry name" value="TRANSMEMBRANE PROLYL 4-HYDROXYLASE"/>
    <property type="match status" value="1"/>
</dbReference>